<evidence type="ECO:0000256" key="13">
    <source>
        <dbReference type="ARBA" id="ARBA00023002"/>
    </source>
</evidence>
<comment type="caution">
    <text evidence="18">The sequence shown here is derived from an EMBL/GenBank/DDBJ whole genome shotgun (WGS) entry which is preliminary data.</text>
</comment>
<keyword evidence="10" id="KW-0274">FAD</keyword>
<dbReference type="GO" id="GO:0005516">
    <property type="term" value="F:calmodulin binding"/>
    <property type="evidence" value="ECO:0007669"/>
    <property type="project" value="UniProtKB-KW"/>
</dbReference>
<organism evidence="18 19">
    <name type="scientific">Penaeus vannamei</name>
    <name type="common">Whiteleg shrimp</name>
    <name type="synonym">Litopenaeus vannamei</name>
    <dbReference type="NCBI Taxonomy" id="6689"/>
    <lineage>
        <taxon>Eukaryota</taxon>
        <taxon>Metazoa</taxon>
        <taxon>Ecdysozoa</taxon>
        <taxon>Arthropoda</taxon>
        <taxon>Crustacea</taxon>
        <taxon>Multicrustacea</taxon>
        <taxon>Malacostraca</taxon>
        <taxon>Eumalacostraca</taxon>
        <taxon>Eucarida</taxon>
        <taxon>Decapoda</taxon>
        <taxon>Dendrobranchiata</taxon>
        <taxon>Penaeoidea</taxon>
        <taxon>Penaeidae</taxon>
        <taxon>Penaeus</taxon>
    </lineage>
</organism>
<evidence type="ECO:0000256" key="2">
    <source>
        <dbReference type="ARBA" id="ARBA00001970"/>
    </source>
</evidence>
<evidence type="ECO:0000313" key="19">
    <source>
        <dbReference type="Proteomes" id="UP000283509"/>
    </source>
</evidence>
<dbReference type="Gene3D" id="2.40.30.10">
    <property type="entry name" value="Translation factors"/>
    <property type="match status" value="2"/>
</dbReference>
<evidence type="ECO:0000256" key="11">
    <source>
        <dbReference type="ARBA" id="ARBA00022857"/>
    </source>
</evidence>
<dbReference type="PROSITE" id="PS50902">
    <property type="entry name" value="FLAVODOXIN_LIKE"/>
    <property type="match status" value="1"/>
</dbReference>
<dbReference type="STRING" id="6689.A0A3R7T0X7"/>
<keyword evidence="19" id="KW-1185">Reference proteome</keyword>
<sequence>MKEYEASALKDERFLLVVAPTAGNGDPPLQAQDFVKDLYEDMMPDAEQQKVSDPVTPERRDRWCQMTQVAHRFSRYIVAPKDLGKWTFREHYNDFKINGLTDDPKEQQQKQTSRVVEKRQQERKRGVLSSWISRLTLRKSSYDLVGHSNGHVTDGRDRTIYFAVFALGASNYKYFCAFGRYMDHLLAQVGGTRVLGVSCGDDLDDQRKAFARWSSFVVPLSPCSPSLMTSQRPPCKQNAASEVFQVDGDPVQVEEEVTRPDQVKLSPAVQADSLVEGLTRAHKREVYQCVVVEMKTLYERPLRWVGQMVLKPTQGRAQYDPGDHVGVLASNPREMVTSVLRRVRNSPAADAPVRLLLRRQTGTWVPHPQLPATTLQELLARYVDLSAPPSQGLLFLLASCAANNQQAARLSALATVGGRGRLKPSLPMGRRWPCPFAGGQPAEEQLPPRPPHSLFSPSRLQDTQQYQKWRAAHCPSLPDVLAEFPSISVDAALLLARLPPLRPRLYSISSDRSVHGDRVHLTVGSIEFRAEAPSVASISPLAPLPPLTKPPSPAGGEGPVHLGLTSGFLKGLKAGDTLEVFTNKAPNFSLPEDPSLPILLVATGVGVAPFRSYWHHLNHRLKTTGLTLRSSAGERRKVTLYFGCRSHKEDLYYEEKASMLRSGALTHTHSRCPGSRTYVQDLLLVDGREVYRQLVVEGGYIYMCGNDVVSEGVHKALRAILQDHGNLTEAEAEDLMARLKEERRYREEYCSTL</sequence>
<dbReference type="GO" id="GO:0006809">
    <property type="term" value="P:nitric oxide biosynthetic process"/>
    <property type="evidence" value="ECO:0007669"/>
    <property type="project" value="TreeGrafter"/>
</dbReference>
<dbReference type="InterPro" id="IPR023173">
    <property type="entry name" value="NADPH_Cyt_P450_Rdtase_alpha"/>
</dbReference>
<accession>A0A3R7T0X7</accession>
<keyword evidence="7" id="KW-0285">Flavoprotein</keyword>
<evidence type="ECO:0000256" key="6">
    <source>
        <dbReference type="ARBA" id="ARBA00022617"/>
    </source>
</evidence>
<protein>
    <recommendedName>
        <fullName evidence="5">nitric-oxide synthase (NADPH)</fullName>
        <ecNumber evidence="5">1.14.13.39</ecNumber>
    </recommendedName>
</protein>
<dbReference type="EC" id="1.14.13.39" evidence="5"/>
<dbReference type="InterPro" id="IPR017927">
    <property type="entry name" value="FAD-bd_FR_type"/>
</dbReference>
<keyword evidence="9" id="KW-0479">Metal-binding</keyword>
<evidence type="ECO:0000313" key="18">
    <source>
        <dbReference type="EMBL" id="ROT84713.1"/>
    </source>
</evidence>
<dbReference type="Pfam" id="PF00667">
    <property type="entry name" value="FAD_binding_1"/>
    <property type="match status" value="2"/>
</dbReference>
<evidence type="ECO:0000256" key="14">
    <source>
        <dbReference type="ARBA" id="ARBA00023004"/>
    </source>
</evidence>
<evidence type="ECO:0000256" key="15">
    <source>
        <dbReference type="SAM" id="MobiDB-lite"/>
    </source>
</evidence>
<keyword evidence="8" id="KW-0288">FMN</keyword>
<dbReference type="GO" id="GO:0046872">
    <property type="term" value="F:metal ion binding"/>
    <property type="evidence" value="ECO:0007669"/>
    <property type="project" value="UniProtKB-KW"/>
</dbReference>
<dbReference type="InterPro" id="IPR039261">
    <property type="entry name" value="FNR_nucleotide-bd"/>
</dbReference>
<comment type="cofactor">
    <cofactor evidence="1">
        <name>FMN</name>
        <dbReference type="ChEBI" id="CHEBI:58210"/>
    </cofactor>
</comment>
<evidence type="ECO:0000256" key="4">
    <source>
        <dbReference type="ARBA" id="ARBA00006267"/>
    </source>
</evidence>
<dbReference type="InterPro" id="IPR050607">
    <property type="entry name" value="NOS"/>
</dbReference>
<evidence type="ECO:0000259" key="17">
    <source>
        <dbReference type="PROSITE" id="PS51384"/>
    </source>
</evidence>
<dbReference type="InterPro" id="IPR017938">
    <property type="entry name" value="Riboflavin_synthase-like_b-brl"/>
</dbReference>
<dbReference type="AlphaFoldDB" id="A0A3R7T0X7"/>
<comment type="similarity">
    <text evidence="4">Belongs to the NOS family.</text>
</comment>
<dbReference type="SUPFAM" id="SSF52343">
    <property type="entry name" value="Ferredoxin reductase-like, C-terminal NADP-linked domain"/>
    <property type="match status" value="1"/>
</dbReference>
<dbReference type="Pfam" id="PF00175">
    <property type="entry name" value="NAD_binding_1"/>
    <property type="match status" value="1"/>
</dbReference>
<comment type="cofactor">
    <cofactor evidence="2">
        <name>heme b</name>
        <dbReference type="ChEBI" id="CHEBI:60344"/>
    </cofactor>
</comment>
<name>A0A3R7T0X7_PENVA</name>
<feature type="domain" description="Flavodoxin-like" evidence="16">
    <location>
        <begin position="1"/>
        <end position="218"/>
    </location>
</feature>
<reference evidence="18 19" key="1">
    <citation type="submission" date="2018-04" db="EMBL/GenBank/DDBJ databases">
        <authorList>
            <person name="Zhang X."/>
            <person name="Yuan J."/>
            <person name="Li F."/>
            <person name="Xiang J."/>
        </authorList>
    </citation>
    <scope>NUCLEOTIDE SEQUENCE [LARGE SCALE GENOMIC DNA]</scope>
    <source>
        <tissue evidence="18">Muscle</tissue>
    </source>
</reference>
<dbReference type="EMBL" id="QCYY01000505">
    <property type="protein sequence ID" value="ROT84713.1"/>
    <property type="molecule type" value="Genomic_DNA"/>
</dbReference>
<dbReference type="GO" id="GO:0004517">
    <property type="term" value="F:nitric-oxide synthase activity"/>
    <property type="evidence" value="ECO:0007669"/>
    <property type="project" value="UniProtKB-EC"/>
</dbReference>
<proteinExistence type="inferred from homology"/>
<keyword evidence="6" id="KW-0349">Heme</keyword>
<dbReference type="InterPro" id="IPR029039">
    <property type="entry name" value="Flavoprotein-like_sf"/>
</dbReference>
<evidence type="ECO:0000256" key="10">
    <source>
        <dbReference type="ARBA" id="ARBA00022827"/>
    </source>
</evidence>
<evidence type="ECO:0000256" key="12">
    <source>
        <dbReference type="ARBA" id="ARBA00022860"/>
    </source>
</evidence>
<evidence type="ECO:0000256" key="3">
    <source>
        <dbReference type="ARBA" id="ARBA00001974"/>
    </source>
</evidence>
<dbReference type="Gene3D" id="3.40.50.360">
    <property type="match status" value="1"/>
</dbReference>
<feature type="domain" description="FAD-binding FR-type" evidence="17">
    <location>
        <begin position="284"/>
        <end position="591"/>
    </location>
</feature>
<dbReference type="Gene3D" id="3.40.50.80">
    <property type="entry name" value="Nucleotide-binding domain of ferredoxin-NADP reductase (FNR) module"/>
    <property type="match status" value="1"/>
</dbReference>
<comment type="cofactor">
    <cofactor evidence="3">
        <name>FAD</name>
        <dbReference type="ChEBI" id="CHEBI:57692"/>
    </cofactor>
</comment>
<dbReference type="PANTHER" id="PTHR43410:SF1">
    <property type="entry name" value="NITRIC OXIDE SYNTHASE"/>
    <property type="match status" value="1"/>
</dbReference>
<dbReference type="Gene3D" id="1.20.990.10">
    <property type="entry name" value="NADPH-cytochrome p450 Reductase, Chain A, domain 3"/>
    <property type="match status" value="2"/>
</dbReference>
<dbReference type="PROSITE" id="PS51384">
    <property type="entry name" value="FAD_FR"/>
    <property type="match status" value="1"/>
</dbReference>
<dbReference type="Proteomes" id="UP000283509">
    <property type="component" value="Unassembled WGS sequence"/>
</dbReference>
<dbReference type="SUPFAM" id="SSF63380">
    <property type="entry name" value="Riboflavin synthase domain-like"/>
    <property type="match status" value="1"/>
</dbReference>
<reference evidence="18 19" key="2">
    <citation type="submission" date="2019-01" db="EMBL/GenBank/DDBJ databases">
        <title>The decoding of complex shrimp genome reveals the adaptation for benthos swimmer, frequently molting mechanism and breeding impact on genome.</title>
        <authorList>
            <person name="Sun Y."/>
            <person name="Gao Y."/>
            <person name="Yu Y."/>
        </authorList>
    </citation>
    <scope>NUCLEOTIDE SEQUENCE [LARGE SCALE GENOMIC DNA]</scope>
    <source>
        <tissue evidence="18">Muscle</tissue>
    </source>
</reference>
<dbReference type="InterPro" id="IPR001433">
    <property type="entry name" value="OxRdtase_FAD/NAD-bd"/>
</dbReference>
<dbReference type="PANTHER" id="PTHR43410">
    <property type="entry name" value="NITRIC OXIDE SYNTHASE OXYGENASE"/>
    <property type="match status" value="1"/>
</dbReference>
<keyword evidence="14" id="KW-0408">Iron</keyword>
<keyword evidence="11" id="KW-0521">NADP</keyword>
<dbReference type="OrthoDB" id="1688044at2759"/>
<gene>
    <name evidence="18" type="ORF">C7M84_022058</name>
</gene>
<evidence type="ECO:0000259" key="16">
    <source>
        <dbReference type="PROSITE" id="PS50902"/>
    </source>
</evidence>
<dbReference type="InterPro" id="IPR008254">
    <property type="entry name" value="Flavodoxin/NO_synth"/>
</dbReference>
<dbReference type="GO" id="GO:0010181">
    <property type="term" value="F:FMN binding"/>
    <property type="evidence" value="ECO:0007669"/>
    <property type="project" value="InterPro"/>
</dbReference>
<keyword evidence="13" id="KW-0560">Oxidoreductase</keyword>
<dbReference type="SUPFAM" id="SSF52218">
    <property type="entry name" value="Flavoproteins"/>
    <property type="match status" value="2"/>
</dbReference>
<keyword evidence="12" id="KW-0112">Calmodulin-binding</keyword>
<evidence type="ECO:0000256" key="9">
    <source>
        <dbReference type="ARBA" id="ARBA00022723"/>
    </source>
</evidence>
<dbReference type="Pfam" id="PF00258">
    <property type="entry name" value="Flavodoxin_1"/>
    <property type="match status" value="1"/>
</dbReference>
<feature type="region of interest" description="Disordered" evidence="15">
    <location>
        <begin position="99"/>
        <end position="121"/>
    </location>
</feature>
<evidence type="ECO:0000256" key="5">
    <source>
        <dbReference type="ARBA" id="ARBA00012989"/>
    </source>
</evidence>
<evidence type="ECO:0000256" key="1">
    <source>
        <dbReference type="ARBA" id="ARBA00001917"/>
    </source>
</evidence>
<dbReference type="InterPro" id="IPR003097">
    <property type="entry name" value="CysJ-like_FAD-binding"/>
</dbReference>
<evidence type="ECO:0000256" key="7">
    <source>
        <dbReference type="ARBA" id="ARBA00022630"/>
    </source>
</evidence>
<evidence type="ECO:0000256" key="8">
    <source>
        <dbReference type="ARBA" id="ARBA00022643"/>
    </source>
</evidence>